<keyword evidence="3" id="KW-0677">Repeat</keyword>
<dbReference type="SMART" id="SM01091">
    <property type="entry name" value="CorC_HlyC"/>
    <property type="match status" value="1"/>
</dbReference>
<dbReference type="PANTHER" id="PTHR22777:SF27">
    <property type="entry name" value="MAGNESIUM AND COBALT EFFLUX PROTEIN CORC"/>
    <property type="match status" value="1"/>
</dbReference>
<dbReference type="SMART" id="SM00116">
    <property type="entry name" value="CBS"/>
    <property type="match status" value="2"/>
</dbReference>
<accession>A0A3B1A5X0</accession>
<dbReference type="InterPro" id="IPR036318">
    <property type="entry name" value="FAD-bd_PCMH-like_sf"/>
</dbReference>
<dbReference type="Pfam" id="PF21917">
    <property type="entry name" value="NMB0537_N"/>
    <property type="match status" value="1"/>
</dbReference>
<feature type="domain" description="CBS" evidence="10">
    <location>
        <begin position="138"/>
        <end position="198"/>
    </location>
</feature>
<keyword evidence="4" id="KW-0460">Magnesium</keyword>
<evidence type="ECO:0000256" key="2">
    <source>
        <dbReference type="ARBA" id="ARBA00022448"/>
    </source>
</evidence>
<dbReference type="InterPro" id="IPR044751">
    <property type="entry name" value="Ion_transp-like_CBS"/>
</dbReference>
<keyword evidence="2" id="KW-0813">Transport</keyword>
<dbReference type="SUPFAM" id="SSF54631">
    <property type="entry name" value="CBS-domain pair"/>
    <property type="match status" value="1"/>
</dbReference>
<evidence type="ECO:0000256" key="5">
    <source>
        <dbReference type="ARBA" id="ARBA00023122"/>
    </source>
</evidence>
<evidence type="ECO:0000256" key="1">
    <source>
        <dbReference type="ARBA" id="ARBA00006337"/>
    </source>
</evidence>
<proteinExistence type="inferred from homology"/>
<comment type="similarity">
    <text evidence="1">Belongs to the UPF0053 family.</text>
</comment>
<dbReference type="EMBL" id="UOFT01000054">
    <property type="protein sequence ID" value="VAW96950.1"/>
    <property type="molecule type" value="Genomic_DNA"/>
</dbReference>
<evidence type="ECO:0000256" key="8">
    <source>
        <dbReference type="ARBA" id="ARBA00040729"/>
    </source>
</evidence>
<keyword evidence="5" id="KW-0129">CBS domain</keyword>
<dbReference type="Pfam" id="PF03471">
    <property type="entry name" value="CorC_HlyC"/>
    <property type="match status" value="1"/>
</dbReference>
<evidence type="ECO:0000313" key="11">
    <source>
        <dbReference type="EMBL" id="VAW96950.1"/>
    </source>
</evidence>
<sequence length="315" mass="35701">MSESQNNSPEDLQVETSQPSWFERVTQFFQNEVKDQEQLLDVMQEAKKNNLLDQYSLTMIEGVMQVAEMQVRDIMIPRSQIVVVERESDLKTILPTVIESAHSRFPVIGENKDEVVGILLAKDLLTQINNGESNGFNMREILRPAVFVPESKRLNVLLDEFRANRNHMAIVVDEYGGIAGLVTIEDVLEQIVGEIEDEHDIEEDTYIHEHSNGTSIVKSITPIDEFSEHFNCEVVSDDVDTIGGIVIKALGHMPKRGESVNRYGFNFKVLRASSRRIHLLEVTRVVEPEKNNSTEEQTVEQDGHSTSVKANDKQI</sequence>
<dbReference type="Pfam" id="PF00571">
    <property type="entry name" value="CBS"/>
    <property type="match status" value="2"/>
</dbReference>
<dbReference type="Gene3D" id="3.30.465.10">
    <property type="match status" value="1"/>
</dbReference>
<dbReference type="CDD" id="cd04590">
    <property type="entry name" value="CBS_pair_CorC_HlyC_assoc"/>
    <property type="match status" value="1"/>
</dbReference>
<keyword evidence="6" id="KW-0170">Cobalt</keyword>
<comment type="function">
    <text evidence="7">Plays a role in the transport of magnesium and cobalt ions.</text>
</comment>
<evidence type="ECO:0000256" key="3">
    <source>
        <dbReference type="ARBA" id="ARBA00022737"/>
    </source>
</evidence>
<evidence type="ECO:0000256" key="7">
    <source>
        <dbReference type="ARBA" id="ARBA00037273"/>
    </source>
</evidence>
<feature type="region of interest" description="Disordered" evidence="9">
    <location>
        <begin position="288"/>
        <end position="315"/>
    </location>
</feature>
<evidence type="ECO:0000259" key="10">
    <source>
        <dbReference type="PROSITE" id="PS51371"/>
    </source>
</evidence>
<dbReference type="InterPro" id="IPR005170">
    <property type="entry name" value="Transptr-assoc_dom"/>
</dbReference>
<evidence type="ECO:0000256" key="9">
    <source>
        <dbReference type="SAM" id="MobiDB-lite"/>
    </source>
</evidence>
<dbReference type="InterPro" id="IPR016169">
    <property type="entry name" value="FAD-bd_PCMH_sub2"/>
</dbReference>
<dbReference type="SUPFAM" id="SSF56176">
    <property type="entry name" value="FAD-binding/transporter-associated domain-like"/>
    <property type="match status" value="1"/>
</dbReference>
<organism evidence="11">
    <name type="scientific">hydrothermal vent metagenome</name>
    <dbReference type="NCBI Taxonomy" id="652676"/>
    <lineage>
        <taxon>unclassified sequences</taxon>
        <taxon>metagenomes</taxon>
        <taxon>ecological metagenomes</taxon>
    </lineage>
</organism>
<evidence type="ECO:0000256" key="6">
    <source>
        <dbReference type="ARBA" id="ARBA00023285"/>
    </source>
</evidence>
<gene>
    <name evidence="11" type="ORF">MNBD_GAMMA23-1379</name>
</gene>
<dbReference type="InterPro" id="IPR046342">
    <property type="entry name" value="CBS_dom_sf"/>
</dbReference>
<evidence type="ECO:0000256" key="4">
    <source>
        <dbReference type="ARBA" id="ARBA00022842"/>
    </source>
</evidence>
<dbReference type="PANTHER" id="PTHR22777">
    <property type="entry name" value="HEMOLYSIN-RELATED"/>
    <property type="match status" value="1"/>
</dbReference>
<dbReference type="GO" id="GO:0005886">
    <property type="term" value="C:plasma membrane"/>
    <property type="evidence" value="ECO:0007669"/>
    <property type="project" value="TreeGrafter"/>
</dbReference>
<dbReference type="AlphaFoldDB" id="A0A3B1A5X0"/>
<dbReference type="InterPro" id="IPR054115">
    <property type="entry name" value="CorC_N"/>
</dbReference>
<name>A0A3B1A5X0_9ZZZZ</name>
<protein>
    <recommendedName>
        <fullName evidence="8">Magnesium and cobalt efflux protein CorC</fullName>
    </recommendedName>
</protein>
<dbReference type="FunFam" id="3.10.580.10:FF:000002">
    <property type="entry name" value="Magnesium/cobalt efflux protein CorC"/>
    <property type="match status" value="1"/>
</dbReference>
<dbReference type="PROSITE" id="PS51371">
    <property type="entry name" value="CBS"/>
    <property type="match status" value="2"/>
</dbReference>
<dbReference type="Gene3D" id="3.10.580.10">
    <property type="entry name" value="CBS-domain"/>
    <property type="match status" value="1"/>
</dbReference>
<reference evidence="11" key="1">
    <citation type="submission" date="2018-06" db="EMBL/GenBank/DDBJ databases">
        <authorList>
            <person name="Zhirakovskaya E."/>
        </authorList>
    </citation>
    <scope>NUCLEOTIDE SEQUENCE</scope>
</reference>
<feature type="domain" description="CBS" evidence="10">
    <location>
        <begin position="75"/>
        <end position="134"/>
    </location>
</feature>
<dbReference type="InterPro" id="IPR000644">
    <property type="entry name" value="CBS_dom"/>
</dbReference>
<dbReference type="GO" id="GO:0050660">
    <property type="term" value="F:flavin adenine dinucleotide binding"/>
    <property type="evidence" value="ECO:0007669"/>
    <property type="project" value="InterPro"/>
</dbReference>